<evidence type="ECO:0000256" key="6">
    <source>
        <dbReference type="RuleBase" id="RU003427"/>
    </source>
</evidence>
<dbReference type="CDD" id="cd05311">
    <property type="entry name" value="NAD_bind_2_malic_enz"/>
    <property type="match status" value="1"/>
</dbReference>
<dbReference type="InterPro" id="IPR012301">
    <property type="entry name" value="Malic_N_dom"/>
</dbReference>
<dbReference type="GO" id="GO:0016616">
    <property type="term" value="F:oxidoreductase activity, acting on the CH-OH group of donors, NAD or NADP as acceptor"/>
    <property type="evidence" value="ECO:0007669"/>
    <property type="project" value="InterPro"/>
</dbReference>
<name>F8IJ07_ALIAT</name>
<dbReference type="Pfam" id="PF00390">
    <property type="entry name" value="malic"/>
    <property type="match status" value="1"/>
</dbReference>
<dbReference type="Gene3D" id="3.40.50.720">
    <property type="entry name" value="NAD(P)-binding Rossmann-like Domain"/>
    <property type="match status" value="1"/>
</dbReference>
<comment type="similarity">
    <text evidence="3 6">Belongs to the malic enzymes family.</text>
</comment>
<dbReference type="KEGG" id="aad:TC41_0180"/>
<dbReference type="STRING" id="1048834.TC41_0180"/>
<dbReference type="InterPro" id="IPR037062">
    <property type="entry name" value="Malic_N_dom_sf"/>
</dbReference>
<dbReference type="AlphaFoldDB" id="F8IJ07"/>
<evidence type="ECO:0000256" key="3">
    <source>
        <dbReference type="ARBA" id="ARBA00008785"/>
    </source>
</evidence>
<dbReference type="PRINTS" id="PR00072">
    <property type="entry name" value="MALOXRDTASE"/>
</dbReference>
<feature type="domain" description="Malic enzyme NAD-binding" evidence="7">
    <location>
        <begin position="259"/>
        <end position="481"/>
    </location>
</feature>
<dbReference type="PATRIC" id="fig|1048834.4.peg.166"/>
<dbReference type="GO" id="GO:0046872">
    <property type="term" value="F:metal ion binding"/>
    <property type="evidence" value="ECO:0007669"/>
    <property type="project" value="UniProtKB-KW"/>
</dbReference>
<comment type="cofactor">
    <cofactor evidence="2">
        <name>Mg(2+)</name>
        <dbReference type="ChEBI" id="CHEBI:18420"/>
    </cofactor>
</comment>
<dbReference type="Gene3D" id="3.40.50.10380">
    <property type="entry name" value="Malic enzyme, N-terminal domain"/>
    <property type="match status" value="1"/>
</dbReference>
<dbReference type="InterPro" id="IPR051674">
    <property type="entry name" value="Malate_Decarboxylase"/>
</dbReference>
<dbReference type="EMBL" id="CP002902">
    <property type="protein sequence ID" value="AEJ42158.1"/>
    <property type="molecule type" value="Genomic_DNA"/>
</dbReference>
<reference evidence="9 10" key="1">
    <citation type="journal article" date="2011" name="J. Bacteriol.">
        <title>Complete Genome Sequence of Alicyclobacillus acidocaldarius Strain Tc-4-1.</title>
        <authorList>
            <person name="Chen Y."/>
            <person name="He Y."/>
            <person name="Zhang B."/>
            <person name="Yang J."/>
            <person name="Li W."/>
            <person name="Dong Z."/>
            <person name="Hu S."/>
        </authorList>
    </citation>
    <scope>NUCLEOTIDE SEQUENCE [LARGE SCALE GENOMIC DNA]</scope>
    <source>
        <strain evidence="9 10">Tc-4-1</strain>
    </source>
</reference>
<sequence>MFQAARRMRVAEPQPKTQGEWNVTLTRAGNVRVLFRVRLEAGAALGEVHGAIVRAGGEIVAMETRALHADYSVRDITVAVDAEADVSAVEQALDEVPGVKRLETLDWTFLAHMGGKIATHLKVPVVDRDDLAVVYTPGVARVCEAIRDCRDRAFEFTIRKNTVAVVSDGSAVLGLGNIGPEAAMPVMEGKAMLFKRFADVDAFPICLATQDVDEIVETVERMAPSFGGINLEDISSPRCFEIEERLRERLDIPVFHDDQHGTAVVMLAGLINALKIVNKRMQDVSVVVAGVGAAGVACTKILLAAGVGHIVGVDRVGIIERGRHYGNPVKQWYAENTNFENRRGTLEEAVRGADVFIGVSGPGILTVDHVKQMARDPIVFAMANPIPEILPEVAAGHVRVMATGRSDYPNQINNVLCFPGMFRGALDVRARDITEEMKQAAALAIAECVPEEQLSEQYIIPSPFDPNVVPAVSRAVQAAAVRSGVARVDAPLELEEEPLYTEM</sequence>
<dbReference type="SMART" id="SM00919">
    <property type="entry name" value="Malic_M"/>
    <property type="match status" value="1"/>
</dbReference>
<dbReference type="FunFam" id="3.40.50.10380:FF:000003">
    <property type="entry name" value="NADP-dependent malic enzyme"/>
    <property type="match status" value="1"/>
</dbReference>
<dbReference type="InterPro" id="IPR015884">
    <property type="entry name" value="Malic_enzyme_CS"/>
</dbReference>
<evidence type="ECO:0000259" key="7">
    <source>
        <dbReference type="SMART" id="SM00919"/>
    </source>
</evidence>
<dbReference type="InterPro" id="IPR036291">
    <property type="entry name" value="NAD(P)-bd_dom_sf"/>
</dbReference>
<gene>
    <name evidence="9" type="primary">sfcA</name>
    <name evidence="9" type="ordered locus">TC41_0180</name>
</gene>
<evidence type="ECO:0000256" key="1">
    <source>
        <dbReference type="ARBA" id="ARBA00001936"/>
    </source>
</evidence>
<feature type="domain" description="Malic enzyme N-terminal" evidence="8">
    <location>
        <begin position="114"/>
        <end position="247"/>
    </location>
</feature>
<dbReference type="PANTHER" id="PTHR43237:SF4">
    <property type="entry name" value="NADP-DEPENDENT MALIC ENZYME"/>
    <property type="match status" value="1"/>
</dbReference>
<dbReference type="FunFam" id="3.40.50.720:FF:000095">
    <property type="entry name" value="NADP-dependent malic enzyme"/>
    <property type="match status" value="1"/>
</dbReference>
<dbReference type="SMART" id="SM01274">
    <property type="entry name" value="malic"/>
    <property type="match status" value="1"/>
</dbReference>
<dbReference type="InterPro" id="IPR045213">
    <property type="entry name" value="Malic_NAD-bd_bact_type"/>
</dbReference>
<dbReference type="InterPro" id="IPR001891">
    <property type="entry name" value="Malic_OxRdtase"/>
</dbReference>
<dbReference type="Proteomes" id="UP000000292">
    <property type="component" value="Chromosome"/>
</dbReference>
<evidence type="ECO:0000313" key="10">
    <source>
        <dbReference type="Proteomes" id="UP000000292"/>
    </source>
</evidence>
<comment type="cofactor">
    <cofactor evidence="1">
        <name>Mn(2+)</name>
        <dbReference type="ChEBI" id="CHEBI:29035"/>
    </cofactor>
</comment>
<evidence type="ECO:0000256" key="5">
    <source>
        <dbReference type="ARBA" id="ARBA00023002"/>
    </source>
</evidence>
<dbReference type="GO" id="GO:0051287">
    <property type="term" value="F:NAD binding"/>
    <property type="evidence" value="ECO:0007669"/>
    <property type="project" value="InterPro"/>
</dbReference>
<evidence type="ECO:0000259" key="8">
    <source>
        <dbReference type="SMART" id="SM01274"/>
    </source>
</evidence>
<dbReference type="eggNOG" id="COG0281">
    <property type="taxonomic scope" value="Bacteria"/>
</dbReference>
<evidence type="ECO:0000256" key="2">
    <source>
        <dbReference type="ARBA" id="ARBA00001946"/>
    </source>
</evidence>
<dbReference type="PROSITE" id="PS00331">
    <property type="entry name" value="MALIC_ENZYMES"/>
    <property type="match status" value="1"/>
</dbReference>
<dbReference type="InterPro" id="IPR046346">
    <property type="entry name" value="Aminoacid_DH-like_N_sf"/>
</dbReference>
<dbReference type="InterPro" id="IPR012302">
    <property type="entry name" value="Malic_NAD-bd"/>
</dbReference>
<evidence type="ECO:0000313" key="9">
    <source>
        <dbReference type="EMBL" id="AEJ42158.1"/>
    </source>
</evidence>
<organism evidence="9 10">
    <name type="scientific">Alicyclobacillus acidocaldarius (strain Tc-4-1)</name>
    <name type="common">Bacillus acidocaldarius</name>
    <dbReference type="NCBI Taxonomy" id="1048834"/>
    <lineage>
        <taxon>Bacteria</taxon>
        <taxon>Bacillati</taxon>
        <taxon>Bacillota</taxon>
        <taxon>Bacilli</taxon>
        <taxon>Bacillales</taxon>
        <taxon>Alicyclobacillaceae</taxon>
        <taxon>Alicyclobacillus</taxon>
    </lineage>
</organism>
<keyword evidence="5" id="KW-0560">Oxidoreductase</keyword>
<proteinExistence type="inferred from homology"/>
<dbReference type="OrthoDB" id="9805787at2"/>
<dbReference type="PANTHER" id="PTHR43237">
    <property type="entry name" value="NADP-DEPENDENT MALIC ENZYME"/>
    <property type="match status" value="1"/>
</dbReference>
<dbReference type="HOGENOM" id="CLU_034446_2_1_9"/>
<evidence type="ECO:0000256" key="4">
    <source>
        <dbReference type="ARBA" id="ARBA00022723"/>
    </source>
</evidence>
<dbReference type="SUPFAM" id="SSF51735">
    <property type="entry name" value="NAD(P)-binding Rossmann-fold domains"/>
    <property type="match status" value="1"/>
</dbReference>
<reference evidence="10" key="2">
    <citation type="submission" date="2011-06" db="EMBL/GenBank/DDBJ databases">
        <title>The complete genome sequence of Alicyclobacillus acidocaldarius sp. Tc-4-1.</title>
        <authorList>
            <person name="Chen Y."/>
            <person name="He Y."/>
            <person name="Dong Z."/>
            <person name="Hu S."/>
        </authorList>
    </citation>
    <scope>NUCLEOTIDE SEQUENCE [LARGE SCALE GENOMIC DNA]</scope>
    <source>
        <strain evidence="10">Tc-4-1</strain>
    </source>
</reference>
<accession>F8IJ07</accession>
<protein>
    <submittedName>
        <fullName evidence="9">Malate dehydrogenase (Oxaloacetate-decarboxylating)</fullName>
    </submittedName>
</protein>
<dbReference type="GO" id="GO:0004470">
    <property type="term" value="F:malic enzyme activity"/>
    <property type="evidence" value="ECO:0007669"/>
    <property type="project" value="InterPro"/>
</dbReference>
<dbReference type="Pfam" id="PF03949">
    <property type="entry name" value="Malic_M"/>
    <property type="match status" value="1"/>
</dbReference>
<keyword evidence="4 6" id="KW-0479">Metal-binding</keyword>
<dbReference type="SUPFAM" id="SSF53223">
    <property type="entry name" value="Aminoacid dehydrogenase-like, N-terminal domain"/>
    <property type="match status" value="1"/>
</dbReference>